<evidence type="ECO:0000313" key="11">
    <source>
        <dbReference type="Proteomes" id="UP000181951"/>
    </source>
</evidence>
<name>A0A1H8FVJ1_9ACTN</name>
<dbReference type="SUPFAM" id="SSF161098">
    <property type="entry name" value="MetI-like"/>
    <property type="match status" value="1"/>
</dbReference>
<dbReference type="EMBL" id="FODD01000004">
    <property type="protein sequence ID" value="SEN35544.1"/>
    <property type="molecule type" value="Genomic_DNA"/>
</dbReference>
<evidence type="ECO:0000256" key="3">
    <source>
        <dbReference type="ARBA" id="ARBA00022475"/>
    </source>
</evidence>
<evidence type="ECO:0000256" key="5">
    <source>
        <dbReference type="ARBA" id="ARBA00022989"/>
    </source>
</evidence>
<feature type="transmembrane region" description="Helical" evidence="7">
    <location>
        <begin position="176"/>
        <end position="197"/>
    </location>
</feature>
<gene>
    <name evidence="10" type="ORF">SAMN05216267_100496</name>
</gene>
<dbReference type="GO" id="GO:0055085">
    <property type="term" value="P:transmembrane transport"/>
    <property type="evidence" value="ECO:0007669"/>
    <property type="project" value="InterPro"/>
</dbReference>
<dbReference type="CDD" id="cd06261">
    <property type="entry name" value="TM_PBP2"/>
    <property type="match status" value="1"/>
</dbReference>
<feature type="transmembrane region" description="Helical" evidence="7">
    <location>
        <begin position="129"/>
        <end position="149"/>
    </location>
</feature>
<feature type="transmembrane region" description="Helical" evidence="7">
    <location>
        <begin position="235"/>
        <end position="256"/>
    </location>
</feature>
<accession>A0A1H8FVJ1</accession>
<dbReference type="GO" id="GO:0005886">
    <property type="term" value="C:plasma membrane"/>
    <property type="evidence" value="ECO:0007669"/>
    <property type="project" value="UniProtKB-SubCell"/>
</dbReference>
<keyword evidence="5 7" id="KW-1133">Transmembrane helix</keyword>
<dbReference type="InterPro" id="IPR035906">
    <property type="entry name" value="MetI-like_sf"/>
</dbReference>
<comment type="similarity">
    <text evidence="7">Belongs to the binding-protein-dependent transport system permease family.</text>
</comment>
<dbReference type="PANTHER" id="PTHR30193">
    <property type="entry name" value="ABC TRANSPORTER PERMEASE PROTEIN"/>
    <property type="match status" value="1"/>
</dbReference>
<dbReference type="RefSeq" id="WP_407640260.1">
    <property type="nucleotide sequence ID" value="NZ_FODD01000004.1"/>
</dbReference>
<feature type="transmembrane region" description="Helical" evidence="7">
    <location>
        <begin position="35"/>
        <end position="61"/>
    </location>
</feature>
<evidence type="ECO:0000256" key="1">
    <source>
        <dbReference type="ARBA" id="ARBA00004651"/>
    </source>
</evidence>
<evidence type="ECO:0000259" key="9">
    <source>
        <dbReference type="PROSITE" id="PS50928"/>
    </source>
</evidence>
<dbReference type="Gene3D" id="1.10.3720.10">
    <property type="entry name" value="MetI-like"/>
    <property type="match status" value="1"/>
</dbReference>
<feature type="compositionally biased region" description="Low complexity" evidence="8">
    <location>
        <begin position="1"/>
        <end position="23"/>
    </location>
</feature>
<feature type="domain" description="ABC transmembrane type-1" evidence="9">
    <location>
        <begin position="91"/>
        <end position="303"/>
    </location>
</feature>
<feature type="transmembrane region" description="Helical" evidence="7">
    <location>
        <begin position="93"/>
        <end position="117"/>
    </location>
</feature>
<evidence type="ECO:0000256" key="8">
    <source>
        <dbReference type="SAM" id="MobiDB-lite"/>
    </source>
</evidence>
<dbReference type="Proteomes" id="UP000181951">
    <property type="component" value="Unassembled WGS sequence"/>
</dbReference>
<organism evidence="10 11">
    <name type="scientific">Actinacidiphila rubida</name>
    <dbReference type="NCBI Taxonomy" id="310780"/>
    <lineage>
        <taxon>Bacteria</taxon>
        <taxon>Bacillati</taxon>
        <taxon>Actinomycetota</taxon>
        <taxon>Actinomycetes</taxon>
        <taxon>Kitasatosporales</taxon>
        <taxon>Streptomycetaceae</taxon>
        <taxon>Actinacidiphila</taxon>
    </lineage>
</organism>
<keyword evidence="4 7" id="KW-0812">Transmembrane</keyword>
<keyword evidence="11" id="KW-1185">Reference proteome</keyword>
<proteinExistence type="inferred from homology"/>
<feature type="transmembrane region" description="Helical" evidence="7">
    <location>
        <begin position="282"/>
        <end position="304"/>
    </location>
</feature>
<dbReference type="InterPro" id="IPR000515">
    <property type="entry name" value="MetI-like"/>
</dbReference>
<dbReference type="AlphaFoldDB" id="A0A1H8FVJ1"/>
<dbReference type="Pfam" id="PF00528">
    <property type="entry name" value="BPD_transp_1"/>
    <property type="match status" value="1"/>
</dbReference>
<evidence type="ECO:0000256" key="7">
    <source>
        <dbReference type="RuleBase" id="RU363032"/>
    </source>
</evidence>
<dbReference type="STRING" id="310780.SAMN05216267_100496"/>
<evidence type="ECO:0000256" key="2">
    <source>
        <dbReference type="ARBA" id="ARBA00022448"/>
    </source>
</evidence>
<sequence>MTITASRGGLAATRRGAGTSRRGAAPRRGDGRPGALWAVPALLYFALFAVVPMALVVALSFCRWNGLGSPHWAGTANWSRLFHDPQLGQSLRLSVLLTVVTWCVQTLICLPLGVWCAGHQRGRAVLSTLFFVPLLMSSAAVALLFSALLDPNFGLAHTLGPWLGVKDGNFIGDPHLALWTVMAVITWQFVPFHTLLYQAAARQVPVQLYEAATIDGAGRWRQFLSITLPQLRNTVVTSSVLILVGSLTYFDIVLILTNGGPGTSTRILPLHMYLTGFSSFDMGYASVLAVLLLVAGTALSLLVVRVTGFRRMTSQREGL</sequence>
<dbReference type="InterPro" id="IPR051393">
    <property type="entry name" value="ABC_transporter_permease"/>
</dbReference>
<reference evidence="10 11" key="1">
    <citation type="submission" date="2016-10" db="EMBL/GenBank/DDBJ databases">
        <authorList>
            <person name="de Groot N.N."/>
        </authorList>
    </citation>
    <scope>NUCLEOTIDE SEQUENCE [LARGE SCALE GENOMIC DNA]</scope>
    <source>
        <strain evidence="10 11">CGMCC 4.2026</strain>
    </source>
</reference>
<keyword evidence="6 7" id="KW-0472">Membrane</keyword>
<comment type="subcellular location">
    <subcellularLocation>
        <location evidence="1 7">Cell membrane</location>
        <topology evidence="1 7">Multi-pass membrane protein</topology>
    </subcellularLocation>
</comment>
<protein>
    <submittedName>
        <fullName evidence="10">Carbohydrate ABC transporter membrane protein 1, CUT1 family</fullName>
    </submittedName>
</protein>
<feature type="region of interest" description="Disordered" evidence="8">
    <location>
        <begin position="1"/>
        <end position="30"/>
    </location>
</feature>
<dbReference type="PANTHER" id="PTHR30193:SF37">
    <property type="entry name" value="INNER MEMBRANE ABC TRANSPORTER PERMEASE PROTEIN YCJO"/>
    <property type="match status" value="1"/>
</dbReference>
<evidence type="ECO:0000256" key="6">
    <source>
        <dbReference type="ARBA" id="ARBA00023136"/>
    </source>
</evidence>
<keyword evidence="3" id="KW-1003">Cell membrane</keyword>
<dbReference type="PROSITE" id="PS50928">
    <property type="entry name" value="ABC_TM1"/>
    <property type="match status" value="1"/>
</dbReference>
<evidence type="ECO:0000313" key="10">
    <source>
        <dbReference type="EMBL" id="SEN35544.1"/>
    </source>
</evidence>
<keyword evidence="2 7" id="KW-0813">Transport</keyword>
<evidence type="ECO:0000256" key="4">
    <source>
        <dbReference type="ARBA" id="ARBA00022692"/>
    </source>
</evidence>